<feature type="region of interest" description="Disordered" evidence="1">
    <location>
        <begin position="1"/>
        <end position="26"/>
    </location>
</feature>
<gene>
    <name evidence="2" type="ORF">B296_00017068</name>
</gene>
<dbReference type="Proteomes" id="UP000287651">
    <property type="component" value="Unassembled WGS sequence"/>
</dbReference>
<sequence length="82" mass="8440">MIVASATLTVEARRPPKDNDKRCDGSGKAVVAHGVAAPFPARTEALTTSASVVVEEDTRPTTPGHSPGAGHSLHNKGVDKNV</sequence>
<dbReference type="EMBL" id="AMZH03011684">
    <property type="protein sequence ID" value="RRT52411.1"/>
    <property type="molecule type" value="Genomic_DNA"/>
</dbReference>
<name>A0A426YKW4_ENSVE</name>
<proteinExistence type="predicted"/>
<dbReference type="AlphaFoldDB" id="A0A426YKW4"/>
<reference evidence="2 3" key="1">
    <citation type="journal article" date="2014" name="Agronomy (Basel)">
        <title>A Draft Genome Sequence for Ensete ventricosum, the Drought-Tolerant Tree Against Hunger.</title>
        <authorList>
            <person name="Harrison J."/>
            <person name="Moore K.A."/>
            <person name="Paszkiewicz K."/>
            <person name="Jones T."/>
            <person name="Grant M."/>
            <person name="Ambacheew D."/>
            <person name="Muzemil S."/>
            <person name="Studholme D.J."/>
        </authorList>
    </citation>
    <scope>NUCLEOTIDE SEQUENCE [LARGE SCALE GENOMIC DNA]</scope>
</reference>
<feature type="region of interest" description="Disordered" evidence="1">
    <location>
        <begin position="48"/>
        <end position="82"/>
    </location>
</feature>
<feature type="compositionally biased region" description="Basic and acidic residues" evidence="1">
    <location>
        <begin position="11"/>
        <end position="25"/>
    </location>
</feature>
<evidence type="ECO:0000313" key="3">
    <source>
        <dbReference type="Proteomes" id="UP000287651"/>
    </source>
</evidence>
<organism evidence="2 3">
    <name type="scientific">Ensete ventricosum</name>
    <name type="common">Abyssinian banana</name>
    <name type="synonym">Musa ensete</name>
    <dbReference type="NCBI Taxonomy" id="4639"/>
    <lineage>
        <taxon>Eukaryota</taxon>
        <taxon>Viridiplantae</taxon>
        <taxon>Streptophyta</taxon>
        <taxon>Embryophyta</taxon>
        <taxon>Tracheophyta</taxon>
        <taxon>Spermatophyta</taxon>
        <taxon>Magnoliopsida</taxon>
        <taxon>Liliopsida</taxon>
        <taxon>Zingiberales</taxon>
        <taxon>Musaceae</taxon>
        <taxon>Ensete</taxon>
    </lineage>
</organism>
<comment type="caution">
    <text evidence="2">The sequence shown here is derived from an EMBL/GenBank/DDBJ whole genome shotgun (WGS) entry which is preliminary data.</text>
</comment>
<evidence type="ECO:0000256" key="1">
    <source>
        <dbReference type="SAM" id="MobiDB-lite"/>
    </source>
</evidence>
<protein>
    <submittedName>
        <fullName evidence="2">Uncharacterized protein</fullName>
    </submittedName>
</protein>
<evidence type="ECO:0000313" key="2">
    <source>
        <dbReference type="EMBL" id="RRT52411.1"/>
    </source>
</evidence>
<accession>A0A426YKW4</accession>